<accession>A0A6N6VRZ2</accession>
<dbReference type="PANTHER" id="PTHR17985">
    <property type="entry name" value="SER/THR-RICH PROTEIN T10 IN DGCR REGION"/>
    <property type="match status" value="1"/>
</dbReference>
<evidence type="ECO:0000313" key="1">
    <source>
        <dbReference type="EMBL" id="KAB8038718.1"/>
    </source>
</evidence>
<keyword evidence="2" id="KW-1185">Reference proteome</keyword>
<organism evidence="1 2">
    <name type="scientific">Silvanigrella paludirubra</name>
    <dbReference type="NCBI Taxonomy" id="2499159"/>
    <lineage>
        <taxon>Bacteria</taxon>
        <taxon>Pseudomonadati</taxon>
        <taxon>Bdellovibrionota</taxon>
        <taxon>Oligoflexia</taxon>
        <taxon>Silvanigrellales</taxon>
        <taxon>Silvanigrellaceae</taxon>
        <taxon>Silvanigrella</taxon>
    </lineage>
</organism>
<dbReference type="Proteomes" id="UP000437748">
    <property type="component" value="Unassembled WGS sequence"/>
</dbReference>
<comment type="caution">
    <text evidence="1">The sequence shown here is derived from an EMBL/GenBank/DDBJ whole genome shotgun (WGS) entry which is preliminary data.</text>
</comment>
<dbReference type="AlphaFoldDB" id="A0A6N6VRZ2"/>
<dbReference type="EMBL" id="WFLM01000003">
    <property type="protein sequence ID" value="KAB8038718.1"/>
    <property type="molecule type" value="Genomic_DNA"/>
</dbReference>
<dbReference type="RefSeq" id="WP_153419980.1">
    <property type="nucleotide sequence ID" value="NZ_WFLM01000003.1"/>
</dbReference>
<dbReference type="PANTHER" id="PTHR17985:SF8">
    <property type="entry name" value="TRANSPORT AND GOLGI ORGANIZATION PROTEIN 2 HOMOLOG"/>
    <property type="match status" value="1"/>
</dbReference>
<evidence type="ECO:0000313" key="2">
    <source>
        <dbReference type="Proteomes" id="UP000437748"/>
    </source>
</evidence>
<name>A0A6N6VRZ2_9BACT</name>
<dbReference type="Pfam" id="PF05742">
    <property type="entry name" value="TANGO2"/>
    <property type="match status" value="1"/>
</dbReference>
<reference evidence="1 2" key="1">
    <citation type="submission" date="2019-10" db="EMBL/GenBank/DDBJ databases">
        <title>New species of Slilvanegrellaceae.</title>
        <authorList>
            <person name="Pitt A."/>
            <person name="Hahn M.W."/>
        </authorList>
    </citation>
    <scope>NUCLEOTIDE SEQUENCE [LARGE SCALE GENOMIC DNA]</scope>
    <source>
        <strain evidence="1 2">SP-Ram-0.45-NSY-1</strain>
    </source>
</reference>
<gene>
    <name evidence="1" type="ORF">GCL60_07595</name>
</gene>
<sequence>MCTLFLFINQIKDFPIVIISNRDEYKKRKSSNINGWDRDLQFYGNDIIAPRDEYKKGTWFACQNIINPKWAILTNIRHLKSYKEDLKSRGDIILDFLNSSDTAESYLNRLKKIAHEYNYFNLIFSDGECIYYYHSKDHESKLLFKTGDNTKKIFGLSNGKIDSNWPKIKNTKKTFSAFFNNQDNKLKTFDDYWIYFKTEMMNNKTYDISDLPDTGVPPEQEVFLSSLFISSEKYGTNSTLLFGIKPDSSMQFYEQRYDINSKIESSKKMNIKFYTNE</sequence>
<dbReference type="OrthoDB" id="4380123at2"/>
<dbReference type="InterPro" id="IPR008551">
    <property type="entry name" value="TANGO2"/>
</dbReference>
<protein>
    <recommendedName>
        <fullName evidence="3">NRDE family protein</fullName>
    </recommendedName>
</protein>
<evidence type="ECO:0008006" key="3">
    <source>
        <dbReference type="Google" id="ProtNLM"/>
    </source>
</evidence>
<proteinExistence type="predicted"/>